<dbReference type="AlphaFoldDB" id="A0A167Y0J8"/>
<dbReference type="Proteomes" id="UP000077164">
    <property type="component" value="Unassembled WGS sequence"/>
</dbReference>
<protein>
    <submittedName>
        <fullName evidence="1">Uncharacterized protein</fullName>
    </submittedName>
</protein>
<organism evidence="1 2">
    <name type="scientific">Flavobacterium fryxellicola</name>
    <dbReference type="NCBI Taxonomy" id="249352"/>
    <lineage>
        <taxon>Bacteria</taxon>
        <taxon>Pseudomonadati</taxon>
        <taxon>Bacteroidota</taxon>
        <taxon>Flavobacteriia</taxon>
        <taxon>Flavobacteriales</taxon>
        <taxon>Flavobacteriaceae</taxon>
        <taxon>Flavobacterium</taxon>
    </lineage>
</organism>
<reference evidence="1 2" key="1">
    <citation type="submission" date="2016-03" db="EMBL/GenBank/DDBJ databases">
        <title>Draft genome sequence of Flavobacterium fryxellicola DSM 16209.</title>
        <authorList>
            <person name="Shin S.-K."/>
            <person name="Yi H."/>
        </authorList>
    </citation>
    <scope>NUCLEOTIDE SEQUENCE [LARGE SCALE GENOMIC DNA]</scope>
    <source>
        <strain evidence="1 2">DSM 16209</strain>
    </source>
</reference>
<dbReference type="RefSeq" id="WP_066077906.1">
    <property type="nucleotide sequence ID" value="NZ_FRDK01000002.1"/>
</dbReference>
<evidence type="ECO:0000313" key="1">
    <source>
        <dbReference type="EMBL" id="OAB28894.1"/>
    </source>
</evidence>
<comment type="caution">
    <text evidence="1">The sequence shown here is derived from an EMBL/GenBank/DDBJ whole genome shotgun (WGS) entry which is preliminary data.</text>
</comment>
<dbReference type="EMBL" id="LVJE01000010">
    <property type="protein sequence ID" value="OAB28894.1"/>
    <property type="molecule type" value="Genomic_DNA"/>
</dbReference>
<accession>A0A167Y0J8</accession>
<keyword evidence="2" id="KW-1185">Reference proteome</keyword>
<sequence length="109" mass="12388">MRKIIGVTGLLFIALFTIPVKKKYIPKKETNYIKTTIKLDVPDLIMGSTNENAVLQNRDSNITDVSTFYQTPKSDFSQNKTLTIKSKVSCRNQKGKMIYTQKPANTKLE</sequence>
<name>A0A167Y0J8_9FLAO</name>
<dbReference type="OrthoDB" id="1361461at2"/>
<gene>
    <name evidence="1" type="ORF">FBFR_05395</name>
</gene>
<proteinExistence type="predicted"/>
<evidence type="ECO:0000313" key="2">
    <source>
        <dbReference type="Proteomes" id="UP000077164"/>
    </source>
</evidence>
<dbReference type="STRING" id="249352.SAMN05444395_102379"/>